<reference evidence="20 21" key="1">
    <citation type="submission" date="2021-05" db="EMBL/GenBank/DDBJ databases">
        <title>Molecular characterization for Shewanella algae harboring chromosomal blaOXA-55-like strains isolated from clinical and environment sample.</title>
        <authorList>
            <person name="Ohama Y."/>
            <person name="Aoki K."/>
            <person name="Harada S."/>
            <person name="Moriya K."/>
            <person name="Ishii Y."/>
            <person name="Tateda K."/>
        </authorList>
    </citation>
    <scope>NUCLEOTIDE SEQUENCE [LARGE SCALE GENOMIC DNA]</scope>
    <source>
        <strain evidence="20 21">LMG 23746</strain>
    </source>
</reference>
<dbReference type="Gene3D" id="1.10.274.10">
    <property type="entry name" value="PtsI, HPr-binding domain"/>
    <property type="match status" value="1"/>
</dbReference>
<dbReference type="InterPro" id="IPR008279">
    <property type="entry name" value="PEP-util_enz_mobile_dom"/>
</dbReference>
<dbReference type="InterPro" id="IPR023151">
    <property type="entry name" value="PEP_util_CS"/>
</dbReference>
<dbReference type="SUPFAM" id="SSF52009">
    <property type="entry name" value="Phosphohistidine domain"/>
    <property type="match status" value="1"/>
</dbReference>
<dbReference type="PROSITE" id="PS00370">
    <property type="entry name" value="PEP_ENZYMES_PHOS_SITE"/>
    <property type="match status" value="1"/>
</dbReference>
<keyword evidence="8 16" id="KW-0963">Cytoplasm</keyword>
<keyword evidence="7 16" id="KW-0813">Transport</keyword>
<dbReference type="Pfam" id="PF00391">
    <property type="entry name" value="PEP-utilizers"/>
    <property type="match status" value="1"/>
</dbReference>
<evidence type="ECO:0000256" key="10">
    <source>
        <dbReference type="ARBA" id="ARBA00022679"/>
    </source>
</evidence>
<dbReference type="PANTHER" id="PTHR46244">
    <property type="entry name" value="PHOSPHOENOLPYRUVATE-PROTEIN PHOSPHOTRANSFERASE"/>
    <property type="match status" value="1"/>
</dbReference>
<dbReference type="InterPro" id="IPR015813">
    <property type="entry name" value="Pyrv/PenolPyrv_kinase-like_dom"/>
</dbReference>
<evidence type="ECO:0000256" key="14">
    <source>
        <dbReference type="ARBA" id="ARBA00022842"/>
    </source>
</evidence>
<dbReference type="InterPro" id="IPR024692">
    <property type="entry name" value="PTS_EI"/>
</dbReference>
<keyword evidence="12 16" id="KW-0479">Metal-binding</keyword>
<dbReference type="InterPro" id="IPR040442">
    <property type="entry name" value="Pyrv_kinase-like_dom_sf"/>
</dbReference>
<organism evidence="20 21">
    <name type="scientific">Shewanella algidipiscicola</name>
    <dbReference type="NCBI Taxonomy" id="614070"/>
    <lineage>
        <taxon>Bacteria</taxon>
        <taxon>Pseudomonadati</taxon>
        <taxon>Pseudomonadota</taxon>
        <taxon>Gammaproteobacteria</taxon>
        <taxon>Alteromonadales</taxon>
        <taxon>Shewanellaceae</taxon>
        <taxon>Shewanella</taxon>
    </lineage>
</organism>
<evidence type="ECO:0000256" key="2">
    <source>
        <dbReference type="ARBA" id="ARBA00001946"/>
    </source>
</evidence>
<dbReference type="InterPro" id="IPR008731">
    <property type="entry name" value="PTS_EIN"/>
</dbReference>
<evidence type="ECO:0000313" key="21">
    <source>
        <dbReference type="Proteomes" id="UP000761574"/>
    </source>
</evidence>
<comment type="caution">
    <text evidence="20">The sequence shown here is derived from an EMBL/GenBank/DDBJ whole genome shotgun (WGS) entry which is preliminary data.</text>
</comment>
<comment type="catalytic activity">
    <reaction evidence="1 16">
        <text>L-histidyl-[protein] + phosphoenolpyruvate = N(pros)-phospho-L-histidyl-[protein] + pyruvate</text>
        <dbReference type="Rhea" id="RHEA:23880"/>
        <dbReference type="Rhea" id="RHEA-COMP:9745"/>
        <dbReference type="Rhea" id="RHEA-COMP:9746"/>
        <dbReference type="ChEBI" id="CHEBI:15361"/>
        <dbReference type="ChEBI" id="CHEBI:29979"/>
        <dbReference type="ChEBI" id="CHEBI:58702"/>
        <dbReference type="ChEBI" id="CHEBI:64837"/>
        <dbReference type="EC" id="2.7.3.9"/>
    </reaction>
</comment>
<dbReference type="PRINTS" id="PR01736">
    <property type="entry name" value="PHPHTRNFRASE"/>
</dbReference>
<dbReference type="Pfam" id="PF02896">
    <property type="entry name" value="PEP-utilizers_C"/>
    <property type="match status" value="1"/>
</dbReference>
<gene>
    <name evidence="20" type="primary">ptsI</name>
    <name evidence="20" type="ORF">TUM4630_19570</name>
</gene>
<dbReference type="Gene3D" id="3.20.20.60">
    <property type="entry name" value="Phosphoenolpyruvate-binding domains"/>
    <property type="match status" value="1"/>
</dbReference>
<dbReference type="InterPro" id="IPR036637">
    <property type="entry name" value="Phosphohistidine_dom_sf"/>
</dbReference>
<dbReference type="Proteomes" id="UP000761574">
    <property type="component" value="Unassembled WGS sequence"/>
</dbReference>
<evidence type="ECO:0000256" key="5">
    <source>
        <dbReference type="ARBA" id="ARBA00012232"/>
    </source>
</evidence>
<dbReference type="InterPro" id="IPR006318">
    <property type="entry name" value="PTS_EI-like"/>
</dbReference>
<evidence type="ECO:0000256" key="12">
    <source>
        <dbReference type="ARBA" id="ARBA00022723"/>
    </source>
</evidence>
<dbReference type="EMBL" id="BPFB01000020">
    <property type="protein sequence ID" value="GIU47052.1"/>
    <property type="molecule type" value="Genomic_DNA"/>
</dbReference>
<accession>A0ABQ4PHL4</accession>
<dbReference type="Pfam" id="PF05524">
    <property type="entry name" value="PEP-utilisers_N"/>
    <property type="match status" value="1"/>
</dbReference>
<dbReference type="InterPro" id="IPR036618">
    <property type="entry name" value="PtsI_HPr-bd_sf"/>
</dbReference>
<evidence type="ECO:0000259" key="18">
    <source>
        <dbReference type="Pfam" id="PF02896"/>
    </source>
</evidence>
<keyword evidence="21" id="KW-1185">Reference proteome</keyword>
<keyword evidence="10 16" id="KW-0808">Transferase</keyword>
<dbReference type="PIRSF" id="PIRSF000732">
    <property type="entry name" value="PTS_enzyme_I"/>
    <property type="match status" value="1"/>
</dbReference>
<evidence type="ECO:0000256" key="4">
    <source>
        <dbReference type="ARBA" id="ARBA00007837"/>
    </source>
</evidence>
<dbReference type="PANTHER" id="PTHR46244:SF6">
    <property type="entry name" value="PHOSPHOENOLPYRUVATE-PROTEIN PHOSPHOTRANSFERASE"/>
    <property type="match status" value="1"/>
</dbReference>
<evidence type="ECO:0000259" key="17">
    <source>
        <dbReference type="Pfam" id="PF00391"/>
    </source>
</evidence>
<evidence type="ECO:0000256" key="13">
    <source>
        <dbReference type="ARBA" id="ARBA00022777"/>
    </source>
</evidence>
<comment type="function">
    <text evidence="16">General (non sugar-specific) component of the phosphoenolpyruvate-dependent sugar phosphotransferase system (sugar PTS). This major carbohydrate active-transport system catalyzes the phosphorylation of incoming sugar substrates concomitantly with their translocation across the cell membrane. Enzyme I transfers the phosphoryl group from phosphoenolpyruvate (PEP) to the phosphoryl carrier protein (HPr).</text>
</comment>
<evidence type="ECO:0000256" key="16">
    <source>
        <dbReference type="PIRNR" id="PIRNR000732"/>
    </source>
</evidence>
<evidence type="ECO:0000256" key="8">
    <source>
        <dbReference type="ARBA" id="ARBA00022490"/>
    </source>
</evidence>
<dbReference type="SUPFAM" id="SSF47831">
    <property type="entry name" value="Enzyme I of the PEP:sugar phosphotransferase system HPr-binding (sub)domain"/>
    <property type="match status" value="1"/>
</dbReference>
<dbReference type="InterPro" id="IPR000121">
    <property type="entry name" value="PEP_util_C"/>
</dbReference>
<comment type="similarity">
    <text evidence="4 16">Belongs to the PEP-utilizing enzyme family.</text>
</comment>
<sequence length="568" mass="61810">MRIKGIAVAGGIAFGQAKVVTPYHSQLDYHLIPPAQLGIEQARLDKALASLIQQIKHSAQHLDPNSEHYQLIEADLLLLEDADLQAELRAAITEQQFSAALAVEHTFAKQAQALQAMDSPYLASRSDDILALGQRVITTLLTGKCSTLTELPRNSIVIAKDITPAEFALLPLENLAGLVLQTGGITSHSAILARSFDIPTLVGCECNLNDIVDGTPVAIDTLNGLLFIDPDAEQVAQLTLAQQQTLRRKTELLKFKDHPTQTSDGHPIALLANVGCISEINHLSSVGGEGVGLFRTEFMLMNRQQLPDEQQQYQLYCDALQLLNGRILTIRTIDIGADKEVPALAMPVEENPALGLRGVRYTLAHPQLFCVQLKAILRAANQGPIRLMFPMVNQVEELETILALIEQCKTELIEQEKGYGPLSMGIVVETPAAVLNLASMLPLLDFISIGTNDLTQYTMAADRGNPELIKRYPVLSPALIKLISQTINQAHAAKVTVSLCGELASNPRATALLVGLGIDELSVSVAALLEIKQELSRWTYIECVELAQHAKVISRIETLNELLTCCHS</sequence>
<evidence type="ECO:0000256" key="6">
    <source>
        <dbReference type="ARBA" id="ARBA00016544"/>
    </source>
</evidence>
<feature type="domain" description="PEP-utilising enzyme mobile" evidence="17">
    <location>
        <begin position="152"/>
        <end position="224"/>
    </location>
</feature>
<evidence type="ECO:0000256" key="7">
    <source>
        <dbReference type="ARBA" id="ARBA00022448"/>
    </source>
</evidence>
<keyword evidence="11 16" id="KW-0598">Phosphotransferase system</keyword>
<dbReference type="SUPFAM" id="SSF51621">
    <property type="entry name" value="Phosphoenolpyruvate/pyruvate domain"/>
    <property type="match status" value="1"/>
</dbReference>
<evidence type="ECO:0000256" key="11">
    <source>
        <dbReference type="ARBA" id="ARBA00022683"/>
    </source>
</evidence>
<dbReference type="PROSITE" id="PS00742">
    <property type="entry name" value="PEP_ENZYMES_2"/>
    <property type="match status" value="1"/>
</dbReference>
<protein>
    <recommendedName>
        <fullName evidence="6 16">Phosphoenolpyruvate-protein phosphotransferase</fullName>
        <ecNumber evidence="5 16">2.7.3.9</ecNumber>
    </recommendedName>
    <alternativeName>
        <fullName evidence="15 16">Phosphotransferase system, enzyme I</fullName>
    </alternativeName>
</protein>
<dbReference type="RefSeq" id="WP_119976856.1">
    <property type="nucleotide sequence ID" value="NZ_BPFB01000020.1"/>
</dbReference>
<comment type="subcellular location">
    <subcellularLocation>
        <location evidence="3 16">Cytoplasm</location>
    </subcellularLocation>
</comment>
<keyword evidence="14 16" id="KW-0460">Magnesium</keyword>
<evidence type="ECO:0000313" key="20">
    <source>
        <dbReference type="EMBL" id="GIU47052.1"/>
    </source>
</evidence>
<dbReference type="InterPro" id="IPR018274">
    <property type="entry name" value="PEP_util_AS"/>
</dbReference>
<evidence type="ECO:0000256" key="15">
    <source>
        <dbReference type="ARBA" id="ARBA00033235"/>
    </source>
</evidence>
<proteinExistence type="inferred from homology"/>
<dbReference type="Gene3D" id="3.50.30.10">
    <property type="entry name" value="Phosphohistidine domain"/>
    <property type="match status" value="1"/>
</dbReference>
<keyword evidence="9 16" id="KW-0762">Sugar transport</keyword>
<evidence type="ECO:0000256" key="1">
    <source>
        <dbReference type="ARBA" id="ARBA00000683"/>
    </source>
</evidence>
<feature type="domain" description="PEP-utilising enzyme C-terminal" evidence="18">
    <location>
        <begin position="251"/>
        <end position="537"/>
    </location>
</feature>
<name>A0ABQ4PHL4_9GAMM</name>
<comment type="cofactor">
    <cofactor evidence="2 16">
        <name>Mg(2+)</name>
        <dbReference type="ChEBI" id="CHEBI:18420"/>
    </cofactor>
</comment>
<evidence type="ECO:0000256" key="3">
    <source>
        <dbReference type="ARBA" id="ARBA00004496"/>
    </source>
</evidence>
<feature type="domain" description="Phosphotransferase system enzyme I N-terminal" evidence="19">
    <location>
        <begin position="4"/>
        <end position="125"/>
    </location>
</feature>
<dbReference type="InterPro" id="IPR050499">
    <property type="entry name" value="PEP-utilizing_PTS_enzyme"/>
</dbReference>
<evidence type="ECO:0000256" key="9">
    <source>
        <dbReference type="ARBA" id="ARBA00022597"/>
    </source>
</evidence>
<dbReference type="NCBIfam" id="TIGR01417">
    <property type="entry name" value="PTS_I_fam"/>
    <property type="match status" value="1"/>
</dbReference>
<dbReference type="EC" id="2.7.3.9" evidence="5 16"/>
<keyword evidence="13 16" id="KW-0418">Kinase</keyword>
<evidence type="ECO:0000259" key="19">
    <source>
        <dbReference type="Pfam" id="PF05524"/>
    </source>
</evidence>